<keyword evidence="2" id="KW-1185">Reference proteome</keyword>
<accession>T0K7B8</accession>
<gene>
    <name evidence="1" type="ORF">M529_08955</name>
</gene>
<evidence type="ECO:0000313" key="1">
    <source>
        <dbReference type="EMBL" id="EQB32549.1"/>
    </source>
</evidence>
<protein>
    <submittedName>
        <fullName evidence="1">Uncharacterized protein</fullName>
    </submittedName>
</protein>
<proteinExistence type="predicted"/>
<dbReference type="AlphaFoldDB" id="T0K7B8"/>
<dbReference type="EMBL" id="AUWY01000070">
    <property type="protein sequence ID" value="EQB32549.1"/>
    <property type="molecule type" value="Genomic_DNA"/>
</dbReference>
<evidence type="ECO:0000313" key="2">
    <source>
        <dbReference type="Proteomes" id="UP000015523"/>
    </source>
</evidence>
<name>T0K7B8_9SPHN</name>
<sequence>MDWKKAVKPVGEFADFKKSAPRTQKTAAEVVSAAIEKQIELFNKPKAEGRRWFEVKGENVAFSIRYANSPLKLVGDEKTVVVPKAQFVEVLQSIKADVEKGEFKAQLDAGEAAVRKRSATMAATRKKK</sequence>
<comment type="caution">
    <text evidence="1">The sequence shown here is derived from an EMBL/GenBank/DDBJ whole genome shotgun (WGS) entry which is preliminary data.</text>
</comment>
<dbReference type="PATRIC" id="fig|1346791.3.peg.1717"/>
<organism evidence="1 2">
    <name type="scientific">Sphingobium ummariense RL-3</name>
    <dbReference type="NCBI Taxonomy" id="1346791"/>
    <lineage>
        <taxon>Bacteria</taxon>
        <taxon>Pseudomonadati</taxon>
        <taxon>Pseudomonadota</taxon>
        <taxon>Alphaproteobacteria</taxon>
        <taxon>Sphingomonadales</taxon>
        <taxon>Sphingomonadaceae</taxon>
        <taxon>Sphingobium</taxon>
    </lineage>
</organism>
<reference evidence="1 2" key="1">
    <citation type="journal article" date="2013" name="Genome Announc.">
        <title>Draft Genome Sequence of Sphingobium ummariense Strain RL-3, a Hexachlorocyclohexane-Degrading Bacterium.</title>
        <authorList>
            <person name="Kohli P."/>
            <person name="Dua A."/>
            <person name="Sangwan N."/>
            <person name="Oldach P."/>
            <person name="Khurana J.P."/>
            <person name="Lal R."/>
        </authorList>
    </citation>
    <scope>NUCLEOTIDE SEQUENCE [LARGE SCALE GENOMIC DNA]</scope>
    <source>
        <strain evidence="1 2">RL-3</strain>
    </source>
</reference>
<dbReference type="Proteomes" id="UP000015523">
    <property type="component" value="Unassembled WGS sequence"/>
</dbReference>